<evidence type="ECO:0000259" key="14">
    <source>
        <dbReference type="PROSITE" id="PS51918"/>
    </source>
</evidence>
<dbReference type="NCBIfam" id="TIGR01574">
    <property type="entry name" value="miaB-methiolase"/>
    <property type="match status" value="1"/>
</dbReference>
<dbReference type="EC" id="2.8.4.3" evidence="10 11"/>
<feature type="binding site" evidence="11">
    <location>
        <position position="169"/>
    </location>
    <ligand>
        <name>[4Fe-4S] cluster</name>
        <dbReference type="ChEBI" id="CHEBI:49883"/>
        <label>2</label>
        <note>4Fe-4S-S-AdoMet</note>
    </ligand>
</feature>
<sequence length="447" mass="51083">MINNVEKATKNFFIETWGCQMNEEDSEKLSGMLKRLGYKRTEDRSSADLIIFNTCCVRENAELKVYGNLGMLKKLKIKNPNLIIAICGCMMQQKDMAKNIIKRFPFVDIIFGTHNAYKFPEYLNRVQQENTSVIEIQDKESGIVEGLPIDRESNVKAFVTITYGCNNFCTYCIVPYVRGRERSRKPEDIEKEIKELISKGYKEITLLGQNVNSYGKTLEPKVSFSDLLRRINSIDGVERIRFMTSQPKDLTEDVVDAVAECSKVCEQIHLPVQSGSTSLLKKMNRSYSKEGYLNLVKMIREKVPDAAITTDIIVGFPGETEEDFEETLNLAREVQYDSAFTFIYSKRKGTPAYDFEDQIPEDIKHERFNRLVEVINESSARKNKDYEGRTEEILVEGTSKNDNTKLTGRTRSGKLVNFEGNKKDIGKLVKVQITKATSFSLLGEEIQ</sequence>
<dbReference type="Pfam" id="PF01938">
    <property type="entry name" value="TRAM"/>
    <property type="match status" value="1"/>
</dbReference>
<evidence type="ECO:0000256" key="2">
    <source>
        <dbReference type="ARBA" id="ARBA00022485"/>
    </source>
</evidence>
<dbReference type="Pfam" id="PF00919">
    <property type="entry name" value="UPF0004"/>
    <property type="match status" value="1"/>
</dbReference>
<dbReference type="EMBL" id="LITQ01000001">
    <property type="protein sequence ID" value="OAA94980.1"/>
    <property type="molecule type" value="Genomic_DNA"/>
</dbReference>
<feature type="binding site" evidence="11">
    <location>
        <position position="89"/>
    </location>
    <ligand>
        <name>[4Fe-4S] cluster</name>
        <dbReference type="ChEBI" id="CHEBI:49883"/>
        <label>1</label>
    </ligand>
</feature>
<feature type="binding site" evidence="11">
    <location>
        <position position="172"/>
    </location>
    <ligand>
        <name>[4Fe-4S] cluster</name>
        <dbReference type="ChEBI" id="CHEBI:49883"/>
        <label>2</label>
        <note>4Fe-4S-S-AdoMet</note>
    </ligand>
</feature>
<accession>A0A166UJM2</accession>
<keyword evidence="4 11" id="KW-0808">Transferase</keyword>
<dbReference type="PANTHER" id="PTHR43020:SF2">
    <property type="entry name" value="MITOCHONDRIAL TRNA METHYLTHIOTRANSFERASE CDK5RAP1"/>
    <property type="match status" value="1"/>
</dbReference>
<dbReference type="GO" id="GO:0051539">
    <property type="term" value="F:4 iron, 4 sulfur cluster binding"/>
    <property type="evidence" value="ECO:0007669"/>
    <property type="project" value="UniProtKB-UniRule"/>
</dbReference>
<dbReference type="InterPro" id="IPR006463">
    <property type="entry name" value="MiaB_methiolase"/>
</dbReference>
<dbReference type="PROSITE" id="PS50926">
    <property type="entry name" value="TRAM"/>
    <property type="match status" value="1"/>
</dbReference>
<evidence type="ECO:0000313" key="18">
    <source>
        <dbReference type="Proteomes" id="UP000093694"/>
    </source>
</evidence>
<dbReference type="SFLD" id="SFLDS00029">
    <property type="entry name" value="Radical_SAM"/>
    <property type="match status" value="1"/>
</dbReference>
<dbReference type="FunFam" id="3.40.50.12160:FF:000006">
    <property type="entry name" value="tRNA-2-methylthio-N(6)-dimethylallyladenosine synthase"/>
    <property type="match status" value="1"/>
</dbReference>
<evidence type="ECO:0000256" key="8">
    <source>
        <dbReference type="ARBA" id="ARBA00023004"/>
    </source>
</evidence>
<comment type="catalytic activity">
    <reaction evidence="11">
        <text>N(6)-dimethylallyladenosine(37) in tRNA + (sulfur carrier)-SH + AH2 + 2 S-adenosyl-L-methionine = 2-methylsulfanyl-N(6)-dimethylallyladenosine(37) in tRNA + (sulfur carrier)-H + 5'-deoxyadenosine + L-methionine + A + S-adenosyl-L-homocysteine + 2 H(+)</text>
        <dbReference type="Rhea" id="RHEA:37067"/>
        <dbReference type="Rhea" id="RHEA-COMP:10375"/>
        <dbReference type="Rhea" id="RHEA-COMP:10376"/>
        <dbReference type="Rhea" id="RHEA-COMP:14737"/>
        <dbReference type="Rhea" id="RHEA-COMP:14739"/>
        <dbReference type="ChEBI" id="CHEBI:13193"/>
        <dbReference type="ChEBI" id="CHEBI:15378"/>
        <dbReference type="ChEBI" id="CHEBI:17319"/>
        <dbReference type="ChEBI" id="CHEBI:17499"/>
        <dbReference type="ChEBI" id="CHEBI:29917"/>
        <dbReference type="ChEBI" id="CHEBI:57844"/>
        <dbReference type="ChEBI" id="CHEBI:57856"/>
        <dbReference type="ChEBI" id="CHEBI:59789"/>
        <dbReference type="ChEBI" id="CHEBI:64428"/>
        <dbReference type="ChEBI" id="CHEBI:74415"/>
        <dbReference type="ChEBI" id="CHEBI:74417"/>
        <dbReference type="EC" id="2.8.4.3"/>
    </reaction>
</comment>
<comment type="caution">
    <text evidence="15">The sequence shown here is derived from an EMBL/GenBank/DDBJ whole genome shotgun (WGS) entry which is preliminary data.</text>
</comment>
<keyword evidence="3 11" id="KW-0963">Cytoplasm</keyword>
<protein>
    <recommendedName>
        <fullName evidence="10 11">tRNA-2-methylthio-N(6)-dimethylallyladenosine synthase</fullName>
        <ecNumber evidence="10 11">2.8.4.3</ecNumber>
    </recommendedName>
    <alternativeName>
        <fullName evidence="11">(Dimethylallyl)adenosine tRNA methylthiotransferase MiaB</fullName>
    </alternativeName>
    <alternativeName>
        <fullName evidence="11">tRNA-i(6)A37 methylthiotransferase</fullName>
    </alternativeName>
</protein>
<feature type="domain" description="Radical SAM core" evidence="14">
    <location>
        <begin position="151"/>
        <end position="381"/>
    </location>
</feature>
<dbReference type="HAMAP" id="MF_01864">
    <property type="entry name" value="tRNA_metthiotr_MiaB"/>
    <property type="match status" value="1"/>
</dbReference>
<dbReference type="InterPro" id="IPR023404">
    <property type="entry name" value="rSAM_horseshoe"/>
</dbReference>
<evidence type="ECO:0000259" key="13">
    <source>
        <dbReference type="PROSITE" id="PS51449"/>
    </source>
</evidence>
<reference evidence="16 18" key="2">
    <citation type="journal article" date="2016" name="Front. Microbiol.">
        <title>Industrial Acetogenic Biocatalysts: A Comparative Metabolic and Genomic Analysis.</title>
        <authorList>
            <person name="Bengelsdorf F."/>
            <person name="Poehlein A."/>
            <person name="Sonja S."/>
            <person name="Erz C."/>
            <person name="Hummel T."/>
            <person name="Hoffmeister S."/>
            <person name="Daniel R."/>
            <person name="Durre P."/>
        </authorList>
    </citation>
    <scope>NUCLEOTIDE SEQUENCE [LARGE SCALE GENOMIC DNA]</scope>
    <source>
        <strain evidence="16 18">PTA-10522</strain>
    </source>
</reference>
<dbReference type="PANTHER" id="PTHR43020">
    <property type="entry name" value="CDK5 REGULATORY SUBUNIT-ASSOCIATED PROTEIN 1"/>
    <property type="match status" value="1"/>
</dbReference>
<keyword evidence="18" id="KW-1185">Reference proteome</keyword>
<keyword evidence="2 11" id="KW-0004">4Fe-4S</keyword>
<dbReference type="GO" id="GO:0046872">
    <property type="term" value="F:metal ion binding"/>
    <property type="evidence" value="ECO:0007669"/>
    <property type="project" value="UniProtKB-KW"/>
</dbReference>
<dbReference type="InterPro" id="IPR058240">
    <property type="entry name" value="rSAM_sf"/>
</dbReference>
<evidence type="ECO:0000256" key="4">
    <source>
        <dbReference type="ARBA" id="ARBA00022679"/>
    </source>
</evidence>
<dbReference type="CDD" id="cd01335">
    <property type="entry name" value="Radical_SAM"/>
    <property type="match status" value="1"/>
</dbReference>
<dbReference type="InterPro" id="IPR013848">
    <property type="entry name" value="Methylthiotransferase_N"/>
</dbReference>
<feature type="binding site" evidence="11">
    <location>
        <position position="55"/>
    </location>
    <ligand>
        <name>[4Fe-4S] cluster</name>
        <dbReference type="ChEBI" id="CHEBI:49883"/>
        <label>1</label>
    </ligand>
</feature>
<dbReference type="SUPFAM" id="SSF102114">
    <property type="entry name" value="Radical SAM enzymes"/>
    <property type="match status" value="1"/>
</dbReference>
<dbReference type="Gene3D" id="3.40.50.12160">
    <property type="entry name" value="Methylthiotransferase, N-terminal domain"/>
    <property type="match status" value="1"/>
</dbReference>
<keyword evidence="5 11" id="KW-0949">S-adenosyl-L-methionine</keyword>
<feature type="domain" description="TRAM" evidence="12">
    <location>
        <begin position="384"/>
        <end position="447"/>
    </location>
</feature>
<dbReference type="Proteomes" id="UP000077384">
    <property type="component" value="Unassembled WGS sequence"/>
</dbReference>
<dbReference type="PROSITE" id="PS51918">
    <property type="entry name" value="RADICAL_SAM"/>
    <property type="match status" value="1"/>
</dbReference>
<dbReference type="Proteomes" id="UP000093694">
    <property type="component" value="Unassembled WGS sequence"/>
</dbReference>
<dbReference type="GO" id="GO:0005829">
    <property type="term" value="C:cytosol"/>
    <property type="evidence" value="ECO:0007669"/>
    <property type="project" value="TreeGrafter"/>
</dbReference>
<comment type="similarity">
    <text evidence="11">Belongs to the methylthiotransferase family. MiaB subfamily.</text>
</comment>
<evidence type="ECO:0000256" key="9">
    <source>
        <dbReference type="ARBA" id="ARBA00023014"/>
    </source>
</evidence>
<dbReference type="InterPro" id="IPR038135">
    <property type="entry name" value="Methylthiotransferase_N_sf"/>
</dbReference>
<keyword evidence="6 11" id="KW-0819">tRNA processing</keyword>
<dbReference type="Gene3D" id="3.80.30.20">
    <property type="entry name" value="tm_1862 like domain"/>
    <property type="match status" value="1"/>
</dbReference>
<dbReference type="InterPro" id="IPR005839">
    <property type="entry name" value="Methylthiotransferase"/>
</dbReference>
<dbReference type="SFLD" id="SFLDG01082">
    <property type="entry name" value="B12-binding_domain_containing"/>
    <property type="match status" value="1"/>
</dbReference>
<comment type="cofactor">
    <cofactor evidence="11">
        <name>[4Fe-4S] cluster</name>
        <dbReference type="ChEBI" id="CHEBI:49883"/>
    </cofactor>
    <text evidence="11">Binds 2 [4Fe-4S] clusters. One cluster is coordinated with 3 cysteines and an exchangeable S-adenosyl-L-methionine.</text>
</comment>
<dbReference type="InterPro" id="IPR006638">
    <property type="entry name" value="Elp3/MiaA/NifB-like_rSAM"/>
</dbReference>
<name>A0A166UJM2_9CLOT</name>
<proteinExistence type="inferred from homology"/>
<dbReference type="SFLD" id="SFLDF00273">
    <property type="entry name" value="(dimethylallyl)adenosine_tRNA"/>
    <property type="match status" value="1"/>
</dbReference>
<dbReference type="AlphaFoldDB" id="A0A166UJM2"/>
<dbReference type="PROSITE" id="PS01278">
    <property type="entry name" value="MTTASE_RADICAL"/>
    <property type="match status" value="1"/>
</dbReference>
<evidence type="ECO:0000259" key="12">
    <source>
        <dbReference type="PROSITE" id="PS50926"/>
    </source>
</evidence>
<evidence type="ECO:0000256" key="7">
    <source>
        <dbReference type="ARBA" id="ARBA00022723"/>
    </source>
</evidence>
<dbReference type="GO" id="GO:0035597">
    <property type="term" value="F:tRNA-2-methylthio-N(6)-dimethylallyladenosine(37) synthase activity"/>
    <property type="evidence" value="ECO:0007669"/>
    <property type="project" value="UniProtKB-EC"/>
</dbReference>
<comment type="subunit">
    <text evidence="11">Monomer.</text>
</comment>
<evidence type="ECO:0000256" key="3">
    <source>
        <dbReference type="ARBA" id="ARBA00022490"/>
    </source>
</evidence>
<feature type="binding site" evidence="11">
    <location>
        <position position="165"/>
    </location>
    <ligand>
        <name>[4Fe-4S] cluster</name>
        <dbReference type="ChEBI" id="CHEBI:49883"/>
        <label>2</label>
        <note>4Fe-4S-S-AdoMet</note>
    </ligand>
</feature>
<keyword evidence="8 11" id="KW-0408">Iron</keyword>
<evidence type="ECO:0000256" key="1">
    <source>
        <dbReference type="ARBA" id="ARBA00003234"/>
    </source>
</evidence>
<feature type="domain" description="MTTase N-terminal" evidence="13">
    <location>
        <begin position="10"/>
        <end position="128"/>
    </location>
</feature>
<dbReference type="PATRIC" id="fig|1705578.3.peg.207"/>
<keyword evidence="7 11" id="KW-0479">Metal-binding</keyword>
<dbReference type="InterPro" id="IPR007197">
    <property type="entry name" value="rSAM"/>
</dbReference>
<gene>
    <name evidence="11 15" type="primary">miaB</name>
    <name evidence="16" type="ORF">CLCOS_20350</name>
    <name evidence="15" type="ORF">WX73_01389</name>
</gene>
<evidence type="ECO:0000313" key="16">
    <source>
        <dbReference type="EMBL" id="OBR94313.1"/>
    </source>
</evidence>
<evidence type="ECO:0000256" key="6">
    <source>
        <dbReference type="ARBA" id="ARBA00022694"/>
    </source>
</evidence>
<dbReference type="EMBL" id="LROR01000046">
    <property type="protein sequence ID" value="OBR94313.1"/>
    <property type="molecule type" value="Genomic_DNA"/>
</dbReference>
<keyword evidence="9 11" id="KW-0411">Iron-sulfur</keyword>
<comment type="function">
    <text evidence="1 11">Catalyzes the methylthiolation of N6-(dimethylallyl)adenosine (i(6)A), leading to the formation of 2-methylthio-N6-(dimethylallyl)adenosine (ms(2)i(6)A) at position 37 in tRNAs that read codons beginning with uridine.</text>
</comment>
<dbReference type="InterPro" id="IPR002792">
    <property type="entry name" value="TRAM_dom"/>
</dbReference>
<dbReference type="SFLD" id="SFLDG01061">
    <property type="entry name" value="methylthiotransferase"/>
    <property type="match status" value="1"/>
</dbReference>
<dbReference type="SMART" id="SM00729">
    <property type="entry name" value="Elp3"/>
    <property type="match status" value="1"/>
</dbReference>
<dbReference type="NCBIfam" id="TIGR00089">
    <property type="entry name" value="MiaB/RimO family radical SAM methylthiotransferase"/>
    <property type="match status" value="1"/>
</dbReference>
<dbReference type="RefSeq" id="WP_063599888.1">
    <property type="nucleotide sequence ID" value="NZ_LITQ01000001.1"/>
</dbReference>
<feature type="binding site" evidence="11">
    <location>
        <position position="19"/>
    </location>
    <ligand>
        <name>[4Fe-4S] cluster</name>
        <dbReference type="ChEBI" id="CHEBI:49883"/>
        <label>1</label>
    </ligand>
</feature>
<comment type="subcellular location">
    <subcellularLocation>
        <location evidence="11">Cytoplasm</location>
    </subcellularLocation>
</comment>
<evidence type="ECO:0000313" key="17">
    <source>
        <dbReference type="Proteomes" id="UP000077384"/>
    </source>
</evidence>
<dbReference type="InterPro" id="IPR020612">
    <property type="entry name" value="Methylthiotransferase_CS"/>
</dbReference>
<organism evidence="15 17">
    <name type="scientific">Clostridium coskatii</name>
    <dbReference type="NCBI Taxonomy" id="1705578"/>
    <lineage>
        <taxon>Bacteria</taxon>
        <taxon>Bacillati</taxon>
        <taxon>Bacillota</taxon>
        <taxon>Clostridia</taxon>
        <taxon>Eubacteriales</taxon>
        <taxon>Clostridiaceae</taxon>
        <taxon>Clostridium</taxon>
    </lineage>
</organism>
<reference evidence="15 17" key="1">
    <citation type="journal article" date="2015" name="Biotechnol. Bioeng.">
        <title>Genome sequence and phenotypic characterization of Caulobacter segnis.</title>
        <authorList>
            <person name="Patel S."/>
            <person name="Fletcher B."/>
            <person name="Scott D.C."/>
            <person name="Ely B."/>
        </authorList>
    </citation>
    <scope>NUCLEOTIDE SEQUENCE [LARGE SCALE GENOMIC DNA]</scope>
    <source>
        <strain evidence="15 17">PS02</strain>
    </source>
</reference>
<evidence type="ECO:0000256" key="5">
    <source>
        <dbReference type="ARBA" id="ARBA00022691"/>
    </source>
</evidence>
<evidence type="ECO:0000313" key="15">
    <source>
        <dbReference type="EMBL" id="OAA94980.1"/>
    </source>
</evidence>
<dbReference type="FunFam" id="3.80.30.20:FF:000001">
    <property type="entry name" value="tRNA-2-methylthio-N(6)-dimethylallyladenosine synthase 2"/>
    <property type="match status" value="1"/>
</dbReference>
<dbReference type="PROSITE" id="PS51449">
    <property type="entry name" value="MTTASE_N"/>
    <property type="match status" value="1"/>
</dbReference>
<dbReference type="Pfam" id="PF04055">
    <property type="entry name" value="Radical_SAM"/>
    <property type="match status" value="1"/>
</dbReference>
<evidence type="ECO:0000256" key="10">
    <source>
        <dbReference type="ARBA" id="ARBA00033765"/>
    </source>
</evidence>
<evidence type="ECO:0000256" key="11">
    <source>
        <dbReference type="HAMAP-Rule" id="MF_01864"/>
    </source>
</evidence>